<name>W4LCK3_9BACT</name>
<reference evidence="2 3" key="1">
    <citation type="journal article" date="2014" name="Nature">
        <title>An environmental bacterial taxon with a large and distinct metabolic repertoire.</title>
        <authorList>
            <person name="Wilson M.C."/>
            <person name="Mori T."/>
            <person name="Ruckert C."/>
            <person name="Uria A.R."/>
            <person name="Helf M.J."/>
            <person name="Takada K."/>
            <person name="Gernert C."/>
            <person name="Steffens U.A."/>
            <person name="Heycke N."/>
            <person name="Schmitt S."/>
            <person name="Rinke C."/>
            <person name="Helfrich E.J."/>
            <person name="Brachmann A.O."/>
            <person name="Gurgui C."/>
            <person name="Wakimoto T."/>
            <person name="Kracht M."/>
            <person name="Crusemann M."/>
            <person name="Hentschel U."/>
            <person name="Abe I."/>
            <person name="Matsunaga S."/>
            <person name="Kalinowski J."/>
            <person name="Takeyama H."/>
            <person name="Piel J."/>
        </authorList>
    </citation>
    <scope>NUCLEOTIDE SEQUENCE [LARGE SCALE GENOMIC DNA]</scope>
    <source>
        <strain evidence="3">TSY2</strain>
    </source>
</reference>
<dbReference type="PANTHER" id="PTHR43245">
    <property type="entry name" value="BIFUNCTIONAL POLYMYXIN RESISTANCE PROTEIN ARNA"/>
    <property type="match status" value="1"/>
</dbReference>
<dbReference type="PATRIC" id="fig|1429439.4.peg.8056"/>
<dbReference type="PANTHER" id="PTHR43245:SF54">
    <property type="entry name" value="BLL0593 PROTEIN"/>
    <property type="match status" value="1"/>
</dbReference>
<feature type="domain" description="NAD-dependent epimerase/dehydratase" evidence="1">
    <location>
        <begin position="26"/>
        <end position="139"/>
    </location>
</feature>
<dbReference type="EMBL" id="AZHX01002362">
    <property type="protein sequence ID" value="ETW95056.1"/>
    <property type="molecule type" value="Genomic_DNA"/>
</dbReference>
<gene>
    <name evidence="2" type="ORF">ETSY2_48700</name>
</gene>
<dbReference type="HOGENOM" id="CLU_054225_0_0_7"/>
<evidence type="ECO:0000259" key="1">
    <source>
        <dbReference type="Pfam" id="PF01370"/>
    </source>
</evidence>
<dbReference type="Pfam" id="PF01370">
    <property type="entry name" value="Epimerase"/>
    <property type="match status" value="1"/>
</dbReference>
<organism evidence="2 3">
    <name type="scientific">Candidatus Entotheonella gemina</name>
    <dbReference type="NCBI Taxonomy" id="1429439"/>
    <lineage>
        <taxon>Bacteria</taxon>
        <taxon>Pseudomonadati</taxon>
        <taxon>Nitrospinota/Tectimicrobiota group</taxon>
        <taxon>Candidatus Tectimicrobiota</taxon>
        <taxon>Candidatus Entotheonellia</taxon>
        <taxon>Candidatus Entotheonellales</taxon>
        <taxon>Candidatus Entotheonellaceae</taxon>
        <taxon>Candidatus Entotheonella</taxon>
    </lineage>
</organism>
<dbReference type="InterPro" id="IPR001509">
    <property type="entry name" value="Epimerase_deHydtase"/>
</dbReference>
<keyword evidence="3" id="KW-1185">Reference proteome</keyword>
<dbReference type="SUPFAM" id="SSF51735">
    <property type="entry name" value="NAD(P)-binding Rossmann-fold domains"/>
    <property type="match status" value="1"/>
</dbReference>
<comment type="caution">
    <text evidence="2">The sequence shown here is derived from an EMBL/GenBank/DDBJ whole genome shotgun (WGS) entry which is preliminary data.</text>
</comment>
<evidence type="ECO:0000313" key="3">
    <source>
        <dbReference type="Proteomes" id="UP000019140"/>
    </source>
</evidence>
<proteinExistence type="predicted"/>
<dbReference type="InterPro" id="IPR050177">
    <property type="entry name" value="Lipid_A_modif_metabolic_enz"/>
</dbReference>
<sequence>MRGKHYTAYRQIADFWDTHSLANYWDQTEEGTNAVIHTASLHAPHVGVHSEQAFYETNVRGTESLLNACLQHGVKRFIYTSTTSLYGNAMVPTDRAVWVTEERPPIPRDIYDETKIAAEHACCAAANEALTRISLRISRCFPEPAPLMTIYRLYRGVDLRDVANAHMLSLSTPHSEVEAFNISAVSPFVLEDTEALLTHAAEVMTRYYPWAPEAFRRRGWLLPHTIDRVYVMEKAQRMLSYRPEHNFDAVLHSRGS</sequence>
<accession>W4LCK3</accession>
<dbReference type="InterPro" id="IPR036291">
    <property type="entry name" value="NAD(P)-bd_dom_sf"/>
</dbReference>
<dbReference type="Proteomes" id="UP000019140">
    <property type="component" value="Unassembled WGS sequence"/>
</dbReference>
<dbReference type="AlphaFoldDB" id="W4LCK3"/>
<dbReference type="Gene3D" id="3.40.50.720">
    <property type="entry name" value="NAD(P)-binding Rossmann-like Domain"/>
    <property type="match status" value="1"/>
</dbReference>
<evidence type="ECO:0000313" key="2">
    <source>
        <dbReference type="EMBL" id="ETW95056.1"/>
    </source>
</evidence>
<protein>
    <recommendedName>
        <fullName evidence="1">NAD-dependent epimerase/dehydratase domain-containing protein</fullName>
    </recommendedName>
</protein>